<dbReference type="InterPro" id="IPR031847">
    <property type="entry name" value="PDLI1-4/Zasp-like_mid"/>
</dbReference>
<evidence type="ECO:0000256" key="2">
    <source>
        <dbReference type="ARBA" id="ARBA00022490"/>
    </source>
</evidence>
<dbReference type="Proteomes" id="UP000092443">
    <property type="component" value="Unplaced"/>
</dbReference>
<feature type="compositionally biased region" description="Polar residues" evidence="8">
    <location>
        <begin position="1631"/>
        <end position="1644"/>
    </location>
</feature>
<feature type="domain" description="PDZ" evidence="10">
    <location>
        <begin position="8"/>
        <end position="90"/>
    </location>
</feature>
<dbReference type="CDD" id="cd08368">
    <property type="entry name" value="LIM"/>
    <property type="match status" value="1"/>
</dbReference>
<evidence type="ECO:0000259" key="10">
    <source>
        <dbReference type="PROSITE" id="PS50106"/>
    </source>
</evidence>
<dbReference type="GO" id="GO:0001725">
    <property type="term" value="C:stress fiber"/>
    <property type="evidence" value="ECO:0007669"/>
    <property type="project" value="TreeGrafter"/>
</dbReference>
<reference evidence="12" key="1">
    <citation type="submission" date="2025-08" db="UniProtKB">
        <authorList>
            <consortium name="RefSeq"/>
        </authorList>
    </citation>
    <scope>IDENTIFICATION</scope>
    <source>
        <tissue evidence="12">Whole body pupa</tissue>
    </source>
</reference>
<dbReference type="InterPro" id="IPR006643">
    <property type="entry name" value="Zasp-like_motif"/>
</dbReference>
<dbReference type="GO" id="GO:0051371">
    <property type="term" value="F:muscle alpha-actinin binding"/>
    <property type="evidence" value="ECO:0007669"/>
    <property type="project" value="TreeGrafter"/>
</dbReference>
<evidence type="ECO:0000256" key="5">
    <source>
        <dbReference type="ARBA" id="ARBA00023038"/>
    </source>
</evidence>
<dbReference type="SUPFAM" id="SSF50156">
    <property type="entry name" value="PDZ domain-like"/>
    <property type="match status" value="1"/>
</dbReference>
<dbReference type="InterPro" id="IPR001478">
    <property type="entry name" value="PDZ"/>
</dbReference>
<feature type="region of interest" description="Disordered" evidence="8">
    <location>
        <begin position="561"/>
        <end position="593"/>
    </location>
</feature>
<dbReference type="CDD" id="cd23068">
    <property type="entry name" value="PDZ_ZASP52-like"/>
    <property type="match status" value="1"/>
</dbReference>
<feature type="region of interest" description="Disordered" evidence="8">
    <location>
        <begin position="761"/>
        <end position="793"/>
    </location>
</feature>
<feature type="compositionally biased region" description="Low complexity" evidence="8">
    <location>
        <begin position="565"/>
        <end position="590"/>
    </location>
</feature>
<feature type="compositionally biased region" description="Polar residues" evidence="8">
    <location>
        <begin position="1817"/>
        <end position="1831"/>
    </location>
</feature>
<protein>
    <submittedName>
        <fullName evidence="12">PDZ and LIM domain protein Zasp isoform X17</fullName>
    </submittedName>
</protein>
<dbReference type="CDD" id="cd09461">
    <property type="entry name" value="LIM3_Enigma_like_1"/>
    <property type="match status" value="1"/>
</dbReference>
<feature type="region of interest" description="Disordered" evidence="8">
    <location>
        <begin position="989"/>
        <end position="1021"/>
    </location>
</feature>
<feature type="region of interest" description="Disordered" evidence="8">
    <location>
        <begin position="210"/>
        <end position="271"/>
    </location>
</feature>
<dbReference type="FunFam" id="2.10.110.10:FF:000060">
    <property type="entry name" value="Uncharacterized protein, isoform Z"/>
    <property type="match status" value="1"/>
</dbReference>
<feature type="domain" description="LIM zinc-binding" evidence="9">
    <location>
        <begin position="2257"/>
        <end position="2312"/>
    </location>
</feature>
<evidence type="ECO:0000256" key="4">
    <source>
        <dbReference type="ARBA" id="ARBA00022833"/>
    </source>
</evidence>
<sequence>MSQPQLLQIKLSRFDAQPWGFRLQGGVDFASPLLVQKVNGGSLAEQAGLMPGDSVVKINDVDVFNLRHKEAQDVVVRSGNNFVMTVQRGGSTWRPQITPTGQLPQPNSPYLQTVTKTSLAHKQLESQHVGCGYNNAAKPFTQGVDGSVKSIVNKQYNSPVGIYSDESIAETLSAQAEVLAGGVLGVNFKKNEKEYHAEKSEVLKLLREEESGKSTPAFNIHPHQEPQQQYQQQHQQQQHQQQQQHYQPSFTRHVSPPVSSPKPPSTGGLPTGQNICSDCERLITGVFVRIKDKNLHVECFKCATCGTSLKNQGYYNFNNKLYCDIHAKLAALQNPPAGTEGYVPVPIKPNTKLSASTISSALSAHGYNGVANGNSGTPTPSSHEDNSIVDLPLPPPPSPTQLQQYENQTYPNTVNITTEQQQQQQQQLHNQHTRTYSSLSSLSTGSNITNSSQSLSPLPYNCNQQQHNETTASTLSLDRFGSSPIHSRQTSSSSSSLGHGGGGTISGCSGNGGGGGLADGSNYISMPPVPPPPPLTQRHNNSNAQLLQKQNENELNVYNKSNDGQQQQQQQQQQHLQSQRQQQQEQPFTQKVVAPNASTSIIVSSSQVDKVRDSVNSNCNSNCTTVTNATNEMFPTMATMPSNITSADNGDKPFEYVTLTGNVIRSVVPPGKGSNVNYKVSQGYVRPFGAIPATTTPRSSVIYPPQPQQWSASAPPPTQSKPISNPYATLPRSNVGQQEPSEQSLHPQHAETYFEDDYEVEQANKQSRGPLVWPPPEDENRRTPTATPLYIAPPGTQHIAVKPLEEKPVEKLELSITTGKHLSSCSENQESTKCHWQSRSAPQLTNAVQHTECESGSDSYTSTSTTTTTTSEEYQRMYAAQVHAYQMQQLYEQSGSDFDYHMDMEVAAMQQRQQEHHEHFNLTSAEYLSGRRSTQECAETLAPSLNTFKLVDMVREVTPSPVPQSNNQASRHVAFVDKPEVKEVDLIPEQLSEGKEDNESNSDEQLPELQKDNDTEETVNEQDCLIKEDRSQILESQRIFQPTPEIKIDIAPVRQIPPTKIPNPVPKQWINPMVAVLTTAPEVPFHMMDCLPPPTPCDECCCQAGSDPEVVKEIPDRPPNDNAPEPFERPPSAEPEETVIFRENPPQGSWLTKAITTAPEFPLKFVPPSSQGIPLPEETEAYMPPPIDMKPYLREDYRPKSPFVSALTVAPERPFEGHFDRDVPIHLLDLPTPKERLTLTDALATAPERPYTPLNPENATHMFEEKQKEQEKKKLQFQILDREEELGLRKETAMEFYTTERKQSKAFAAMQAFQCSREPLSSTDPPKHSLSYAKDETNLEFQKYCSAHERYHKRRDYFTKKEQELQEQLKQQQQQQQQTNIRTTQQTNKRDESTLYSSAKQSSSTNSSSAVQQMSIRSHASSNLTQEQKSSYSSTYESATAKTVSSKIDTQEIIQETAEDLEHSEVIFPPPSPLSHMKQKATLSGLHRPETLPKYQRNWTVLPTQSPVRTPEPSELRENVPLAFVDTPKTPRVADGVESNAVHKPVAKLCAQTSASSTVAQSSITSASTVSNYQQRVSEQRQQQSATLANSNACTQHTVPTTVPIIIEDRSGPVTMAFQSIDEHMIRDESQTPSRPYTPSSFTNKPAPIIPPYQTPEKLCFDECAPTHGKLYDRCSVSPLPDRARSPAPGPPPNPLAAIRAPRLKDDEMASVSQRMLQAGSITTGQSYLGAQQAKQQGQLLAHTETSSQSAMQSYMEKPEKHDQLKVGNVVVQKTEKESRLEEQKQSQLESHTKTQMGNVQIERRRKVTEEFEHTSSAKTTEIRTGSQNASSERRQSYGKTGYVANQAKRLSGLEEEISNLSSQSQAISARAANLTETKFPEVHGEGGAALFPSKPMVPSYSESKTASYVVSGAPDIKMVSSFAGKTMQPQEHLSNVHEASVVSAKQQQQKSLSAYSSNISSSVASCSQQQQQRQANAVSCSLTKASATNQAYATSIATNQYTSTTSQNVCPTMGALCGSRDTCCKSQQPVQTPSVNNYNNNYRPNASAGLTDFEPPQTRATSFAAPQSVMQTPLTAPAPTTTAVPTSTNYNIGSNVADGSSGGMASKGGAYGATSAPKRGRGIINKAVGPGVRVPLCNSCNTQIRGPFITALGRIWCPEHFICVNANCRRALQDIGFVEEKGDLYCEYCFEKYLAPTCSKCGNKIKGDCLNAIGKHFHPECFNCAHCGKLFGNTPFFLEDGNPYCEADWNELFTTKCFACGFPVEAGDRWVEALNHNYHSQCFNCTYCKQNLEGQSFYNKGGRPFCKNHAR</sequence>
<feature type="compositionally biased region" description="Low complexity" evidence="8">
    <location>
        <begin position="225"/>
        <end position="248"/>
    </location>
</feature>
<dbReference type="RefSeq" id="XP_037897144.1">
    <property type="nucleotide sequence ID" value="XM_038041216.1"/>
</dbReference>
<dbReference type="GO" id="GO:0030036">
    <property type="term" value="P:actin cytoskeleton organization"/>
    <property type="evidence" value="ECO:0007669"/>
    <property type="project" value="TreeGrafter"/>
</dbReference>
<keyword evidence="4 6" id="KW-0862">Zinc</keyword>
<dbReference type="PANTHER" id="PTHR24214">
    <property type="entry name" value="PDZ AND LIM DOMAIN PROTEIN ZASP"/>
    <property type="match status" value="1"/>
</dbReference>
<gene>
    <name evidence="12" type="primary">LOC119642190</name>
</gene>
<feature type="compositionally biased region" description="Low complexity" evidence="8">
    <location>
        <begin position="482"/>
        <end position="497"/>
    </location>
</feature>
<dbReference type="SMART" id="SM00735">
    <property type="entry name" value="ZM"/>
    <property type="match status" value="1"/>
</dbReference>
<name>A0A9C5ZID7_9MUSC</name>
<feature type="compositionally biased region" description="Basic and acidic residues" evidence="8">
    <location>
        <begin position="1776"/>
        <end position="1785"/>
    </location>
</feature>
<dbReference type="Gene3D" id="2.10.110.10">
    <property type="entry name" value="Cysteine Rich Protein"/>
    <property type="match status" value="4"/>
</dbReference>
<feature type="region of interest" description="Disordered" evidence="8">
    <location>
        <begin position="1362"/>
        <end position="1433"/>
    </location>
</feature>
<keyword evidence="5 6" id="KW-0440">LIM domain</keyword>
<dbReference type="Gene3D" id="2.30.42.10">
    <property type="match status" value="1"/>
</dbReference>
<evidence type="ECO:0000256" key="6">
    <source>
        <dbReference type="PROSITE-ProRule" id="PRU00125"/>
    </source>
</evidence>
<feature type="region of interest" description="Disordered" evidence="8">
    <location>
        <begin position="418"/>
        <end position="464"/>
    </location>
</feature>
<feature type="compositionally biased region" description="Polar residues" evidence="8">
    <location>
        <begin position="721"/>
        <end position="746"/>
    </location>
</feature>
<comment type="subcellular location">
    <subcellularLocation>
        <location evidence="1">Cytoplasm</location>
    </subcellularLocation>
</comment>
<dbReference type="GO" id="GO:0030018">
    <property type="term" value="C:Z disc"/>
    <property type="evidence" value="ECO:0007669"/>
    <property type="project" value="TreeGrafter"/>
</dbReference>
<dbReference type="GO" id="GO:0005912">
    <property type="term" value="C:adherens junction"/>
    <property type="evidence" value="ECO:0007669"/>
    <property type="project" value="TreeGrafter"/>
</dbReference>
<feature type="compositionally biased region" description="Gly residues" evidence="8">
    <location>
        <begin position="498"/>
        <end position="518"/>
    </location>
</feature>
<dbReference type="InterPro" id="IPR050604">
    <property type="entry name" value="PDZ-LIM_domain"/>
</dbReference>
<dbReference type="Pfam" id="PF00595">
    <property type="entry name" value="PDZ"/>
    <property type="match status" value="1"/>
</dbReference>
<dbReference type="PROSITE" id="PS50023">
    <property type="entry name" value="LIM_DOMAIN_2"/>
    <property type="match status" value="3"/>
</dbReference>
<accession>A0A9C5ZID7</accession>
<evidence type="ECO:0000256" key="1">
    <source>
        <dbReference type="ARBA" id="ARBA00004496"/>
    </source>
</evidence>
<dbReference type="FunFam" id="2.10.110.10:FF:000069">
    <property type="entry name" value="Uncharacterized protein, isoform Z"/>
    <property type="match status" value="1"/>
</dbReference>
<dbReference type="CDD" id="cd09455">
    <property type="entry name" value="LIM1_Enigma_like_1"/>
    <property type="match status" value="1"/>
</dbReference>
<feature type="compositionally biased region" description="Polar residues" evidence="8">
    <location>
        <begin position="453"/>
        <end position="464"/>
    </location>
</feature>
<dbReference type="GO" id="GO:0046872">
    <property type="term" value="F:metal ion binding"/>
    <property type="evidence" value="ECO:0007669"/>
    <property type="project" value="UniProtKB-KW"/>
</dbReference>
<dbReference type="SUPFAM" id="SSF57716">
    <property type="entry name" value="Glucocorticoid receptor-like (DNA-binding domain)"/>
    <property type="match status" value="5"/>
</dbReference>
<evidence type="ECO:0000313" key="12">
    <source>
        <dbReference type="RefSeq" id="XP_037897144.1"/>
    </source>
</evidence>
<organism evidence="11 12">
    <name type="scientific">Glossina fuscipes</name>
    <dbReference type="NCBI Taxonomy" id="7396"/>
    <lineage>
        <taxon>Eukaryota</taxon>
        <taxon>Metazoa</taxon>
        <taxon>Ecdysozoa</taxon>
        <taxon>Arthropoda</taxon>
        <taxon>Hexapoda</taxon>
        <taxon>Insecta</taxon>
        <taxon>Pterygota</taxon>
        <taxon>Neoptera</taxon>
        <taxon>Endopterygota</taxon>
        <taxon>Diptera</taxon>
        <taxon>Brachycera</taxon>
        <taxon>Muscomorpha</taxon>
        <taxon>Hippoboscoidea</taxon>
        <taxon>Glossinidae</taxon>
        <taxon>Glossina</taxon>
    </lineage>
</organism>
<keyword evidence="2" id="KW-0963">Cytoplasm</keyword>
<dbReference type="FunFam" id="2.10.110.10:FF:000073">
    <property type="entry name" value="Uncharacterized protein, isoform Z"/>
    <property type="match status" value="1"/>
</dbReference>
<dbReference type="PANTHER" id="PTHR24214:SF38">
    <property type="entry name" value="PDZ AND LIM DOMAIN PROTEIN ZASP-RELATED"/>
    <property type="match status" value="1"/>
</dbReference>
<feature type="region of interest" description="Disordered" evidence="8">
    <location>
        <begin position="1111"/>
        <end position="1135"/>
    </location>
</feature>
<feature type="coiled-coil region" evidence="7">
    <location>
        <begin position="1844"/>
        <end position="1871"/>
    </location>
</feature>
<feature type="region of interest" description="Disordered" evidence="8">
    <location>
        <begin position="699"/>
        <end position="747"/>
    </location>
</feature>
<dbReference type="PROSITE" id="PS00478">
    <property type="entry name" value="LIM_DOMAIN_1"/>
    <property type="match status" value="2"/>
</dbReference>
<keyword evidence="3 6" id="KW-0479">Metal-binding</keyword>
<dbReference type="FunFam" id="2.10.110.10:FF:000067">
    <property type="entry name" value="Uncharacterized protein, isoform Z"/>
    <property type="match status" value="1"/>
</dbReference>
<feature type="compositionally biased region" description="Polar residues" evidence="8">
    <location>
        <begin position="1786"/>
        <end position="1799"/>
    </location>
</feature>
<feature type="compositionally biased region" description="Low complexity" evidence="8">
    <location>
        <begin position="1397"/>
        <end position="1415"/>
    </location>
</feature>
<dbReference type="FunFam" id="2.30.42.10:FF:000118">
    <property type="entry name" value="Uncharacterized protein, isoform Z"/>
    <property type="match status" value="1"/>
</dbReference>
<feature type="region of interest" description="Disordered" evidence="8">
    <location>
        <begin position="1625"/>
        <end position="1649"/>
    </location>
</feature>
<dbReference type="GO" id="GO:0031941">
    <property type="term" value="C:filamentous actin"/>
    <property type="evidence" value="ECO:0007669"/>
    <property type="project" value="TreeGrafter"/>
</dbReference>
<evidence type="ECO:0000256" key="3">
    <source>
        <dbReference type="ARBA" id="ARBA00022723"/>
    </source>
</evidence>
<feature type="domain" description="LIM zinc-binding" evidence="9">
    <location>
        <begin position="2197"/>
        <end position="2256"/>
    </location>
</feature>
<dbReference type="PROSITE" id="PS50106">
    <property type="entry name" value="PDZ"/>
    <property type="match status" value="1"/>
</dbReference>
<feature type="domain" description="LIM zinc-binding" evidence="9">
    <location>
        <begin position="274"/>
        <end position="335"/>
    </location>
</feature>
<dbReference type="SMART" id="SM00228">
    <property type="entry name" value="PDZ"/>
    <property type="match status" value="1"/>
</dbReference>
<dbReference type="CDD" id="cd09360">
    <property type="entry name" value="LIM_ALP_like"/>
    <property type="match status" value="1"/>
</dbReference>
<dbReference type="Pfam" id="PF00412">
    <property type="entry name" value="LIM"/>
    <property type="match status" value="4"/>
</dbReference>
<feature type="compositionally biased region" description="Polar residues" evidence="8">
    <location>
        <begin position="371"/>
        <end position="381"/>
    </location>
</feature>
<feature type="region of interest" description="Disordered" evidence="8">
    <location>
        <begin position="1776"/>
        <end position="1838"/>
    </location>
</feature>
<dbReference type="Pfam" id="PF15936">
    <property type="entry name" value="DUF4749"/>
    <property type="match status" value="1"/>
</dbReference>
<proteinExistence type="predicted"/>
<keyword evidence="7" id="KW-0175">Coiled coil</keyword>
<feature type="compositionally biased region" description="Low complexity" evidence="8">
    <location>
        <begin position="856"/>
        <end position="869"/>
    </location>
</feature>
<keyword evidence="11" id="KW-1185">Reference proteome</keyword>
<feature type="region of interest" description="Disordered" evidence="8">
    <location>
        <begin position="847"/>
        <end position="869"/>
    </location>
</feature>
<dbReference type="GeneID" id="119642190"/>
<evidence type="ECO:0000259" key="9">
    <source>
        <dbReference type="PROSITE" id="PS50023"/>
    </source>
</evidence>
<dbReference type="InterPro" id="IPR001781">
    <property type="entry name" value="Znf_LIM"/>
</dbReference>
<feature type="region of interest" description="Disordered" evidence="8">
    <location>
        <begin position="369"/>
        <end position="404"/>
    </location>
</feature>
<feature type="compositionally biased region" description="Low complexity" evidence="8">
    <location>
        <begin position="437"/>
        <end position="452"/>
    </location>
</feature>
<dbReference type="GO" id="GO:0003779">
    <property type="term" value="F:actin binding"/>
    <property type="evidence" value="ECO:0007669"/>
    <property type="project" value="TreeGrafter"/>
</dbReference>
<dbReference type="SMART" id="SM00132">
    <property type="entry name" value="LIM"/>
    <property type="match status" value="4"/>
</dbReference>
<feature type="region of interest" description="Disordered" evidence="8">
    <location>
        <begin position="477"/>
        <end position="540"/>
    </location>
</feature>
<evidence type="ECO:0000256" key="8">
    <source>
        <dbReference type="SAM" id="MobiDB-lite"/>
    </source>
</evidence>
<dbReference type="GO" id="GO:0007507">
    <property type="term" value="P:heart development"/>
    <property type="evidence" value="ECO:0007669"/>
    <property type="project" value="TreeGrafter"/>
</dbReference>
<feature type="compositionally biased region" description="Low complexity" evidence="8">
    <location>
        <begin position="1366"/>
        <end position="1378"/>
    </location>
</feature>
<dbReference type="GO" id="GO:0061061">
    <property type="term" value="P:muscle structure development"/>
    <property type="evidence" value="ECO:0007669"/>
    <property type="project" value="TreeGrafter"/>
</dbReference>
<evidence type="ECO:0000256" key="7">
    <source>
        <dbReference type="SAM" id="Coils"/>
    </source>
</evidence>
<dbReference type="InterPro" id="IPR036034">
    <property type="entry name" value="PDZ_sf"/>
</dbReference>
<evidence type="ECO:0000313" key="11">
    <source>
        <dbReference type="Proteomes" id="UP000092443"/>
    </source>
</evidence>